<gene>
    <name evidence="1" type="ORF">Sradi_0164200</name>
</gene>
<dbReference type="EMBL" id="JACGWJ010000001">
    <property type="protein sequence ID" value="KAL0442253.1"/>
    <property type="molecule type" value="Genomic_DNA"/>
</dbReference>
<name>A0AAW2WL54_SESRA</name>
<accession>A0AAW2WL54</accession>
<dbReference type="AlphaFoldDB" id="A0AAW2WL54"/>
<evidence type="ECO:0000313" key="1">
    <source>
        <dbReference type="EMBL" id="KAL0442253.1"/>
    </source>
</evidence>
<sequence length="104" mass="11561">MAIKAQILVILVNQTTLVEEDEGIWFLHMDGSSHLAGSGAKAVLTSLKGDELDYALRFDFKASNNDAKCEVVIMRTKLALRSRGNKPDRLLRFLVGHQLWGGHI</sequence>
<dbReference type="PANTHER" id="PTHR48475:SF1">
    <property type="entry name" value="RNASE H TYPE-1 DOMAIN-CONTAINING PROTEIN"/>
    <property type="match status" value="1"/>
</dbReference>
<protein>
    <submittedName>
        <fullName evidence="1">Uncharacterized protein</fullName>
    </submittedName>
</protein>
<reference evidence="1" key="2">
    <citation type="journal article" date="2024" name="Plant">
        <title>Genomic evolution and insights into agronomic trait innovations of Sesamum species.</title>
        <authorList>
            <person name="Miao H."/>
            <person name="Wang L."/>
            <person name="Qu L."/>
            <person name="Liu H."/>
            <person name="Sun Y."/>
            <person name="Le M."/>
            <person name="Wang Q."/>
            <person name="Wei S."/>
            <person name="Zheng Y."/>
            <person name="Lin W."/>
            <person name="Duan Y."/>
            <person name="Cao H."/>
            <person name="Xiong S."/>
            <person name="Wang X."/>
            <person name="Wei L."/>
            <person name="Li C."/>
            <person name="Ma Q."/>
            <person name="Ju M."/>
            <person name="Zhao R."/>
            <person name="Li G."/>
            <person name="Mu C."/>
            <person name="Tian Q."/>
            <person name="Mei H."/>
            <person name="Zhang T."/>
            <person name="Gao T."/>
            <person name="Zhang H."/>
        </authorList>
    </citation>
    <scope>NUCLEOTIDE SEQUENCE</scope>
    <source>
        <strain evidence="1">G02</strain>
    </source>
</reference>
<organism evidence="1">
    <name type="scientific">Sesamum radiatum</name>
    <name type="common">Black benniseed</name>
    <dbReference type="NCBI Taxonomy" id="300843"/>
    <lineage>
        <taxon>Eukaryota</taxon>
        <taxon>Viridiplantae</taxon>
        <taxon>Streptophyta</taxon>
        <taxon>Embryophyta</taxon>
        <taxon>Tracheophyta</taxon>
        <taxon>Spermatophyta</taxon>
        <taxon>Magnoliopsida</taxon>
        <taxon>eudicotyledons</taxon>
        <taxon>Gunneridae</taxon>
        <taxon>Pentapetalae</taxon>
        <taxon>asterids</taxon>
        <taxon>lamiids</taxon>
        <taxon>Lamiales</taxon>
        <taxon>Pedaliaceae</taxon>
        <taxon>Sesamum</taxon>
    </lineage>
</organism>
<comment type="caution">
    <text evidence="1">The sequence shown here is derived from an EMBL/GenBank/DDBJ whole genome shotgun (WGS) entry which is preliminary data.</text>
</comment>
<dbReference type="PANTHER" id="PTHR48475">
    <property type="entry name" value="RIBONUCLEASE H"/>
    <property type="match status" value="1"/>
</dbReference>
<proteinExistence type="predicted"/>
<reference evidence="1" key="1">
    <citation type="submission" date="2020-06" db="EMBL/GenBank/DDBJ databases">
        <authorList>
            <person name="Li T."/>
            <person name="Hu X."/>
            <person name="Zhang T."/>
            <person name="Song X."/>
            <person name="Zhang H."/>
            <person name="Dai N."/>
            <person name="Sheng W."/>
            <person name="Hou X."/>
            <person name="Wei L."/>
        </authorList>
    </citation>
    <scope>NUCLEOTIDE SEQUENCE</scope>
    <source>
        <strain evidence="1">G02</strain>
        <tissue evidence="1">Leaf</tissue>
    </source>
</reference>